<sequence>MTLFGHLCSLQIAPCSNLRPSTDNVCENSASGSLTRPKLHKTWPRWARTNGKYWSNFSPKTRVLNRDDDRGRRVGQKLSSWSKIYKPMHLSAFLSDSMVSPSPVPASNSLSYKSTVSWISTLRLKELKQKQICPVPCSVVINSNGGVKRGLVDTSKWNPSPNDFSLALLYVLPHERCLLYHQEDNELSRV</sequence>
<organism evidence="1 2">
    <name type="scientific">Salix dunnii</name>
    <dbReference type="NCBI Taxonomy" id="1413687"/>
    <lineage>
        <taxon>Eukaryota</taxon>
        <taxon>Viridiplantae</taxon>
        <taxon>Streptophyta</taxon>
        <taxon>Embryophyta</taxon>
        <taxon>Tracheophyta</taxon>
        <taxon>Spermatophyta</taxon>
        <taxon>Magnoliopsida</taxon>
        <taxon>eudicotyledons</taxon>
        <taxon>Gunneridae</taxon>
        <taxon>Pentapetalae</taxon>
        <taxon>rosids</taxon>
        <taxon>fabids</taxon>
        <taxon>Malpighiales</taxon>
        <taxon>Salicaceae</taxon>
        <taxon>Saliceae</taxon>
        <taxon>Salix</taxon>
    </lineage>
</organism>
<name>A0A835JWY6_9ROSI</name>
<dbReference type="Proteomes" id="UP000657918">
    <property type="component" value="Chromosome 8"/>
</dbReference>
<comment type="caution">
    <text evidence="1">The sequence shown here is derived from an EMBL/GenBank/DDBJ whole genome shotgun (WGS) entry which is preliminary data.</text>
</comment>
<dbReference type="EMBL" id="JADGMS010000008">
    <property type="protein sequence ID" value="KAF9676556.1"/>
    <property type="molecule type" value="Genomic_DNA"/>
</dbReference>
<keyword evidence="2" id="KW-1185">Reference proteome</keyword>
<reference evidence="1 2" key="1">
    <citation type="submission" date="2020-10" db="EMBL/GenBank/DDBJ databases">
        <title>Plant Genome Project.</title>
        <authorList>
            <person name="Zhang R.-G."/>
        </authorList>
    </citation>
    <scope>NUCLEOTIDE SEQUENCE [LARGE SCALE GENOMIC DNA]</scope>
    <source>
        <strain evidence="1">FAFU-HL-1</strain>
        <tissue evidence="1">Leaf</tissue>
    </source>
</reference>
<dbReference type="AlphaFoldDB" id="A0A835JWY6"/>
<protein>
    <submittedName>
        <fullName evidence="1">Uncharacterized protein</fullName>
    </submittedName>
</protein>
<evidence type="ECO:0000313" key="2">
    <source>
        <dbReference type="Proteomes" id="UP000657918"/>
    </source>
</evidence>
<proteinExistence type="predicted"/>
<evidence type="ECO:0000313" key="1">
    <source>
        <dbReference type="EMBL" id="KAF9676556.1"/>
    </source>
</evidence>
<gene>
    <name evidence="1" type="ORF">SADUNF_Sadunf08G0014300</name>
</gene>
<accession>A0A835JWY6</accession>
<dbReference type="OrthoDB" id="26719at2759"/>